<organism evidence="4">
    <name type="scientific">Schistosoma haematobium</name>
    <name type="common">Blood fluke</name>
    <dbReference type="NCBI Taxonomy" id="6185"/>
    <lineage>
        <taxon>Eukaryota</taxon>
        <taxon>Metazoa</taxon>
        <taxon>Spiralia</taxon>
        <taxon>Lophotrochozoa</taxon>
        <taxon>Platyhelminthes</taxon>
        <taxon>Trematoda</taxon>
        <taxon>Digenea</taxon>
        <taxon>Strigeidida</taxon>
        <taxon>Schistosomatoidea</taxon>
        <taxon>Schistosomatidae</taxon>
        <taxon>Schistosoma</taxon>
    </lineage>
</organism>
<dbReference type="CTD" id="24589026"/>
<dbReference type="EMBL" id="AMPZ03000008">
    <property type="protein sequence ID" value="KAH9579531.1"/>
    <property type="molecule type" value="Genomic_DNA"/>
</dbReference>
<proteinExistence type="predicted"/>
<dbReference type="EMBL" id="AMPZ03000008">
    <property type="protein sequence ID" value="KAH9579532.1"/>
    <property type="molecule type" value="Genomic_DNA"/>
</dbReference>
<reference evidence="4" key="1">
    <citation type="journal article" date="2012" name="Nat. Genet.">
        <title>Whole-genome sequence of Schistosoma haematobium.</title>
        <authorList>
            <person name="Young N.D."/>
            <person name="Jex A.R."/>
            <person name="Li B."/>
            <person name="Liu S."/>
            <person name="Yang L."/>
            <person name="Xiong Z."/>
            <person name="Li Y."/>
            <person name="Cantacessi C."/>
            <person name="Hall R.S."/>
            <person name="Xu X."/>
            <person name="Chen F."/>
            <person name="Wu X."/>
            <person name="Zerlotini A."/>
            <person name="Oliveira G."/>
            <person name="Hofmann A."/>
            <person name="Zhang G."/>
            <person name="Fang X."/>
            <person name="Kang Y."/>
            <person name="Campbell B.E."/>
            <person name="Loukas A."/>
            <person name="Ranganathan S."/>
            <person name="Rollinson D."/>
            <person name="Rinaldi G."/>
            <person name="Brindley P.J."/>
            <person name="Yang H."/>
            <person name="Wang J."/>
            <person name="Wang J."/>
            <person name="Gasser R.B."/>
        </authorList>
    </citation>
    <scope>NUCLEOTIDE SEQUENCE [LARGE SCALE GENOMIC DNA]</scope>
</reference>
<feature type="transmembrane region" description="Helical" evidence="1">
    <location>
        <begin position="44"/>
        <end position="68"/>
    </location>
</feature>
<feature type="chain" id="PRO_5038207389" evidence="2">
    <location>
        <begin position="21"/>
        <end position="80"/>
    </location>
</feature>
<dbReference type="GeneID" id="24589026"/>
<keyword evidence="1" id="KW-0472">Membrane</keyword>
<keyword evidence="1" id="KW-1133">Transmembrane helix</keyword>
<reference evidence="3" key="3">
    <citation type="submission" date="2021-06" db="EMBL/GenBank/DDBJ databases">
        <title>Chromosome-level genome assembly for S. haematobium.</title>
        <authorList>
            <person name="Stroehlein A.J."/>
        </authorList>
    </citation>
    <scope>NUCLEOTIDE SEQUENCE</scope>
</reference>
<evidence type="ECO:0000313" key="5">
    <source>
        <dbReference type="Proteomes" id="UP000471633"/>
    </source>
</evidence>
<dbReference type="RefSeq" id="XP_051064480.1">
    <property type="nucleotide sequence ID" value="XM_051219597.1"/>
</dbReference>
<reference evidence="3" key="4">
    <citation type="journal article" date="2022" name="PLoS Pathog.">
        <title>Chromosome-level genome of Schistosoma haematobium underpins genome-wide explorations of molecular variation.</title>
        <authorList>
            <person name="Stroehlein A.J."/>
            <person name="Korhonen P.K."/>
            <person name="Lee V.V."/>
            <person name="Ralph S.A."/>
            <person name="Mentink-Kane M."/>
            <person name="You H."/>
            <person name="McManus D.P."/>
            <person name="Tchuente L.T."/>
            <person name="Stothard J.R."/>
            <person name="Kaur P."/>
            <person name="Dudchenko O."/>
            <person name="Aiden E.L."/>
            <person name="Yang B."/>
            <person name="Yang H."/>
            <person name="Emery A.M."/>
            <person name="Webster B.L."/>
            <person name="Brindley P.J."/>
            <person name="Rollinson D."/>
            <person name="Chang B.C.H."/>
            <person name="Gasser R.B."/>
            <person name="Young N.D."/>
        </authorList>
    </citation>
    <scope>NUCLEOTIDE SEQUENCE</scope>
</reference>
<gene>
    <name evidence="3" type="ORF">MS3_00011192</name>
    <name evidence="4" type="ORF">MS3_01265</name>
</gene>
<dbReference type="EMBL" id="AMPZ03000008">
    <property type="protein sequence ID" value="KAH9579533.1"/>
    <property type="molecule type" value="Genomic_DNA"/>
</dbReference>
<dbReference type="AlphaFoldDB" id="A0A094ZGW4"/>
<sequence>MLAYAGAFSCLVIFLPLVQMVTLEQAMSDPDKYIRYDTSDFNIGMHVGLSLLINYGILSTAVLFIVIVSKALGYKRKRHG</sequence>
<feature type="signal peptide" evidence="2">
    <location>
        <begin position="1"/>
        <end position="20"/>
    </location>
</feature>
<keyword evidence="1" id="KW-0812">Transmembrane</keyword>
<keyword evidence="2" id="KW-0732">Signal</keyword>
<dbReference type="RefSeq" id="XP_051064479.1">
    <property type="nucleotide sequence ID" value="XM_051219595.1"/>
</dbReference>
<dbReference type="Proteomes" id="UP000471633">
    <property type="component" value="Unassembled WGS sequence"/>
</dbReference>
<accession>A0A094ZGW4</accession>
<evidence type="ECO:0000313" key="3">
    <source>
        <dbReference type="EMBL" id="KAH9579531.1"/>
    </source>
</evidence>
<protein>
    <submittedName>
        <fullName evidence="4">Uncharacterized protein</fullName>
    </submittedName>
</protein>
<dbReference type="RefSeq" id="XP_051064478.1">
    <property type="nucleotide sequence ID" value="XM_051219596.1"/>
</dbReference>
<keyword evidence="5" id="KW-1185">Reference proteome</keyword>
<reference evidence="3" key="2">
    <citation type="journal article" date="2019" name="Gigascience">
        <title>High-quality Schistosoma haematobium genome achieved by single-molecule and long-range sequencing.</title>
        <authorList>
            <person name="Stroehlein A.J."/>
            <person name="Korhonen P.K."/>
            <person name="Chong T.M."/>
            <person name="Lim Y.L."/>
            <person name="Chan K.G."/>
            <person name="Webster B."/>
            <person name="Rollinson D."/>
            <person name="Brindley P.J."/>
            <person name="Gasser R.B."/>
            <person name="Young N.D."/>
        </authorList>
    </citation>
    <scope>NUCLEOTIDE SEQUENCE</scope>
</reference>
<evidence type="ECO:0000256" key="1">
    <source>
        <dbReference type="SAM" id="Phobius"/>
    </source>
</evidence>
<dbReference type="EMBL" id="KL250532">
    <property type="protein sequence ID" value="KGB33107.1"/>
    <property type="molecule type" value="Genomic_DNA"/>
</dbReference>
<evidence type="ECO:0000313" key="4">
    <source>
        <dbReference type="EMBL" id="KGB33107.1"/>
    </source>
</evidence>
<dbReference type="KEGG" id="shx:MS3_00011192"/>
<evidence type="ECO:0000256" key="2">
    <source>
        <dbReference type="SAM" id="SignalP"/>
    </source>
</evidence>
<name>A0A094ZGW4_SCHHA</name>